<evidence type="ECO:0000313" key="1">
    <source>
        <dbReference type="EMBL" id="EDM13144.1"/>
    </source>
</evidence>
<protein>
    <submittedName>
        <fullName evidence="1">RCG48191</fullName>
    </submittedName>
</protein>
<dbReference type="EMBL" id="CH473953">
    <property type="protein sequence ID" value="EDM13144.1"/>
    <property type="molecule type" value="Genomic_DNA"/>
</dbReference>
<evidence type="ECO:0000313" key="2">
    <source>
        <dbReference type="Proteomes" id="UP000234681"/>
    </source>
</evidence>
<reference evidence="2" key="1">
    <citation type="submission" date="2005-09" db="EMBL/GenBank/DDBJ databases">
        <authorList>
            <person name="Mural R.J."/>
            <person name="Li P.W."/>
            <person name="Adams M.D."/>
            <person name="Amanatides P.G."/>
            <person name="Baden-Tillson H."/>
            <person name="Barnstead M."/>
            <person name="Chin S.H."/>
            <person name="Dew I."/>
            <person name="Evans C.A."/>
            <person name="Ferriera S."/>
            <person name="Flanigan M."/>
            <person name="Fosler C."/>
            <person name="Glodek A."/>
            <person name="Gu Z."/>
            <person name="Holt R.A."/>
            <person name="Jennings D."/>
            <person name="Kraft C.L."/>
            <person name="Lu F."/>
            <person name="Nguyen T."/>
            <person name="Nusskern D.R."/>
            <person name="Pfannkoch C.M."/>
            <person name="Sitter C."/>
            <person name="Sutton G.G."/>
            <person name="Venter J.C."/>
            <person name="Wang Z."/>
            <person name="Woodage T."/>
            <person name="Zheng X.H."/>
            <person name="Zhong F."/>
        </authorList>
    </citation>
    <scope>NUCLEOTIDE SEQUENCE [LARGE SCALE GENOMIC DNA]</scope>
    <source>
        <strain>BN</strain>
        <strain evidence="2">Sprague-Dawley</strain>
    </source>
</reference>
<proteinExistence type="predicted"/>
<sequence>MQLYFKFKIQYAQIWQVMSPTYVKVS</sequence>
<organism evidence="1 2">
    <name type="scientific">Rattus norvegicus</name>
    <name type="common">Rat</name>
    <dbReference type="NCBI Taxonomy" id="10116"/>
    <lineage>
        <taxon>Eukaryota</taxon>
        <taxon>Metazoa</taxon>
        <taxon>Chordata</taxon>
        <taxon>Craniata</taxon>
        <taxon>Vertebrata</taxon>
        <taxon>Euteleostomi</taxon>
        <taxon>Mammalia</taxon>
        <taxon>Eutheria</taxon>
        <taxon>Euarchontoglires</taxon>
        <taxon>Glires</taxon>
        <taxon>Rodentia</taxon>
        <taxon>Myomorpha</taxon>
        <taxon>Muroidea</taxon>
        <taxon>Muridae</taxon>
        <taxon>Murinae</taxon>
        <taxon>Rattus</taxon>
    </lineage>
</organism>
<dbReference type="AlphaFoldDB" id="A6I113"/>
<dbReference type="Proteomes" id="UP000234681">
    <property type="component" value="Chromosome 1"/>
</dbReference>
<gene>
    <name evidence="1" type="ORF">rCG_48191</name>
</gene>
<accession>A6I113</accession>
<name>A6I113_RAT</name>